<reference evidence="6" key="2">
    <citation type="journal article" date="2016" name="Gigascience">
        <title>De novo construction of an expanded transcriptome assembly for the western tarnished plant bug, Lygus hesperus.</title>
        <authorList>
            <person name="Tassone E.E."/>
            <person name="Geib S.M."/>
            <person name="Hall B."/>
            <person name="Fabrick J.A."/>
            <person name="Brent C.S."/>
            <person name="Hull J.J."/>
        </authorList>
    </citation>
    <scope>NUCLEOTIDE SEQUENCE</scope>
</reference>
<evidence type="ECO:0000256" key="1">
    <source>
        <dbReference type="PROSITE-ProRule" id="PRU00371"/>
    </source>
</evidence>
<comment type="subcellular location">
    <subcellularLocation>
        <location evidence="1">Nucleus</location>
    </subcellularLocation>
</comment>
<feature type="region of interest" description="Disordered" evidence="2">
    <location>
        <begin position="205"/>
        <end position="241"/>
    </location>
</feature>
<dbReference type="PROSITE" id="PS51031">
    <property type="entry name" value="BESS"/>
    <property type="match status" value="1"/>
</dbReference>
<dbReference type="GO" id="GO:0005634">
    <property type="term" value="C:nucleus"/>
    <property type="evidence" value="ECO:0007669"/>
    <property type="project" value="UniProtKB-SubCell"/>
</dbReference>
<feature type="domain" description="BESS" evidence="4">
    <location>
        <begin position="159"/>
        <end position="198"/>
    </location>
</feature>
<dbReference type="GO" id="GO:0003677">
    <property type="term" value="F:DNA binding"/>
    <property type="evidence" value="ECO:0007669"/>
    <property type="project" value="InterPro"/>
</dbReference>
<organism evidence="5">
    <name type="scientific">Lygus hesperus</name>
    <name type="common">Western plant bug</name>
    <dbReference type="NCBI Taxonomy" id="30085"/>
    <lineage>
        <taxon>Eukaryota</taxon>
        <taxon>Metazoa</taxon>
        <taxon>Ecdysozoa</taxon>
        <taxon>Arthropoda</taxon>
        <taxon>Hexapoda</taxon>
        <taxon>Insecta</taxon>
        <taxon>Pterygota</taxon>
        <taxon>Neoptera</taxon>
        <taxon>Paraneoptera</taxon>
        <taxon>Hemiptera</taxon>
        <taxon>Heteroptera</taxon>
        <taxon>Panheteroptera</taxon>
        <taxon>Cimicomorpha</taxon>
        <taxon>Miridae</taxon>
        <taxon>Mirini</taxon>
        <taxon>Lygus</taxon>
    </lineage>
</organism>
<feature type="compositionally biased region" description="Polar residues" evidence="2">
    <location>
        <begin position="217"/>
        <end position="230"/>
    </location>
</feature>
<evidence type="ECO:0000256" key="2">
    <source>
        <dbReference type="SAM" id="MobiDB-lite"/>
    </source>
</evidence>
<dbReference type="InterPro" id="IPR039353">
    <property type="entry name" value="TF_Adf1"/>
</dbReference>
<evidence type="ECO:0000313" key="6">
    <source>
        <dbReference type="EMBL" id="JAQ09127.1"/>
    </source>
</evidence>
<dbReference type="AlphaFoldDB" id="A0A0K8SZ91"/>
<evidence type="ECO:0000313" key="5">
    <source>
        <dbReference type="EMBL" id="JAG58597.1"/>
    </source>
</evidence>
<accession>A0A0K8SZ91</accession>
<feature type="compositionally biased region" description="Basic and acidic residues" evidence="2">
    <location>
        <begin position="231"/>
        <end position="241"/>
    </location>
</feature>
<evidence type="ECO:0000259" key="3">
    <source>
        <dbReference type="PROSITE" id="PS51029"/>
    </source>
</evidence>
<keyword evidence="1" id="KW-0539">Nucleus</keyword>
<protein>
    <submittedName>
        <fullName evidence="6">Transcription factor Adf-1</fullName>
    </submittedName>
</protein>
<dbReference type="PROSITE" id="PS51029">
    <property type="entry name" value="MADF"/>
    <property type="match status" value="1"/>
</dbReference>
<feature type="domain" description="MADF" evidence="3">
    <location>
        <begin position="11"/>
        <end position="103"/>
    </location>
</feature>
<reference evidence="5" key="1">
    <citation type="submission" date="2014-09" db="EMBL/GenBank/DDBJ databases">
        <authorList>
            <person name="Magalhaes I.L.F."/>
            <person name="Oliveira U."/>
            <person name="Santos F.R."/>
            <person name="Vidigal T.H.D.A."/>
            <person name="Brescovit A.D."/>
            <person name="Santos A.J."/>
        </authorList>
    </citation>
    <scope>NUCLEOTIDE SEQUENCE</scope>
</reference>
<dbReference type="PANTHER" id="PTHR12243">
    <property type="entry name" value="MADF DOMAIN TRANSCRIPTION FACTOR"/>
    <property type="match status" value="1"/>
</dbReference>
<dbReference type="Pfam" id="PF02944">
    <property type="entry name" value="BESS"/>
    <property type="match status" value="1"/>
</dbReference>
<evidence type="ECO:0000259" key="4">
    <source>
        <dbReference type="PROSITE" id="PS51031"/>
    </source>
</evidence>
<dbReference type="SMART" id="SM00595">
    <property type="entry name" value="MADF"/>
    <property type="match status" value="1"/>
</dbReference>
<dbReference type="Pfam" id="PF10545">
    <property type="entry name" value="MADF_DNA_bdg"/>
    <property type="match status" value="1"/>
</dbReference>
<dbReference type="PANTHER" id="PTHR12243:SF67">
    <property type="entry name" value="COREPRESSOR OF PANGOLIN, ISOFORM A-RELATED"/>
    <property type="match status" value="1"/>
</dbReference>
<dbReference type="EMBL" id="GDHC01009502">
    <property type="protein sequence ID" value="JAQ09127.1"/>
    <property type="molecule type" value="Transcribed_RNA"/>
</dbReference>
<proteinExistence type="predicted"/>
<gene>
    <name evidence="6" type="primary">Adf1_1</name>
    <name evidence="6" type="ORF">g.39449</name>
</gene>
<dbReference type="InterPro" id="IPR004210">
    <property type="entry name" value="BESS_motif"/>
</dbReference>
<dbReference type="EMBL" id="GBRD01007224">
    <property type="protein sequence ID" value="JAG58597.1"/>
    <property type="molecule type" value="Transcribed_RNA"/>
</dbReference>
<name>A0A0K8SZ91_LYGHE</name>
<dbReference type="InterPro" id="IPR006578">
    <property type="entry name" value="MADF-dom"/>
</dbReference>
<sequence>MSICDQFLVSRLIELIKLNRCIYDPRQEHHNNRGVINSVWKCIATEMGQPETLCREKWINLRSNFARELRKTRRKMCEDGGKQNNSSQWIHFESMMFLAPFVKTRLATAESSSDIEEVRIKLERDPIAVDPHSPPFFAQEDSETTCFEFVKKRKYDDDIDDDKMFLLSLLPKMKQLPVLDNMSFRIEVHTLLLSKLQSCLGQSGTNGRSLANDYRQGWSSSPPHSTISQNDQEKENDNEAN</sequence>